<gene>
    <name evidence="2" type="ORF">FVE85_9062</name>
</gene>
<keyword evidence="3" id="KW-1185">Reference proteome</keyword>
<name>A0A5J4YPA2_PORPP</name>
<dbReference type="EMBL" id="VRMN01000008">
    <property type="protein sequence ID" value="KAA8492790.1"/>
    <property type="molecule type" value="Genomic_DNA"/>
</dbReference>
<dbReference type="Gene3D" id="3.40.50.300">
    <property type="entry name" value="P-loop containing nucleotide triphosphate hydrolases"/>
    <property type="match status" value="1"/>
</dbReference>
<dbReference type="InterPro" id="IPR027417">
    <property type="entry name" value="P-loop_NTPase"/>
</dbReference>
<organism evidence="2 3">
    <name type="scientific">Porphyridium purpureum</name>
    <name type="common">Red alga</name>
    <name type="synonym">Porphyridium cruentum</name>
    <dbReference type="NCBI Taxonomy" id="35688"/>
    <lineage>
        <taxon>Eukaryota</taxon>
        <taxon>Rhodophyta</taxon>
        <taxon>Bangiophyceae</taxon>
        <taxon>Porphyridiales</taxon>
        <taxon>Porphyridiaceae</taxon>
        <taxon>Porphyridium</taxon>
    </lineage>
</organism>
<evidence type="ECO:0000313" key="2">
    <source>
        <dbReference type="EMBL" id="KAA8492790.1"/>
    </source>
</evidence>
<evidence type="ECO:0000256" key="1">
    <source>
        <dbReference type="SAM" id="MobiDB-lite"/>
    </source>
</evidence>
<feature type="region of interest" description="Disordered" evidence="1">
    <location>
        <begin position="119"/>
        <end position="179"/>
    </location>
</feature>
<evidence type="ECO:0000313" key="3">
    <source>
        <dbReference type="Proteomes" id="UP000324585"/>
    </source>
</evidence>
<dbReference type="Proteomes" id="UP000324585">
    <property type="component" value="Unassembled WGS sequence"/>
</dbReference>
<sequence>MRMRCLPRRRQHLSAVCLCARVVLLLAACVALLAIAPSSFVRAQQVAAEAQRSADPQVGAENDALATPRASRAPAVSSLDVVAPAENEEQGMAPDPNASFVTAATNALHRRSWTKIVSSLPTPLPHRAPKKSDDAKPLPEGSVSATPAAFLDEPENDSEANTSAGASSAPQKQAGAGEAGNVLPSYDKFGAMIVTNDARMPPFSMYGFQEVPVQPYKCGGFLWVFMGHCGSSSMMETLDRVFNISIVGFEPLERFREEVCAEKNACGDLKQEVLKYFIEGREQGKVIGFKLRPWTVHRFPRFFWKLVQDFNICVVHNVRLNVVEQESTRYRREQIGISQFSVLRGAKPDLHTKVALPNKDLSKIIRMQRDKLHRGKPIVRSPSAERWFRHSIMWKEDPVRLANLSSENVKMMSWSRRVDRGVFAAAAMLGQNKLIHVSYENYLYDPATTIDYIGAELGFERRAEVKAAVLFKKSSPQGLCNILSNYAEVLKVMSHYGDLVWLMKDPLNGCEPLQETSATVAKSTI</sequence>
<proteinExistence type="predicted"/>
<protein>
    <submittedName>
        <fullName evidence="2">Uncharacterized protein</fullName>
    </submittedName>
</protein>
<feature type="compositionally biased region" description="Polar residues" evidence="1">
    <location>
        <begin position="159"/>
        <end position="171"/>
    </location>
</feature>
<dbReference type="AlphaFoldDB" id="A0A5J4YPA2"/>
<reference evidence="3" key="1">
    <citation type="journal article" date="2019" name="Nat. Commun.">
        <title>Expansion of phycobilisome linker gene families in mesophilic red algae.</title>
        <authorList>
            <person name="Lee J."/>
            <person name="Kim D."/>
            <person name="Bhattacharya D."/>
            <person name="Yoon H.S."/>
        </authorList>
    </citation>
    <scope>NUCLEOTIDE SEQUENCE [LARGE SCALE GENOMIC DNA]</scope>
    <source>
        <strain evidence="3">CCMP 1328</strain>
    </source>
</reference>
<dbReference type="OrthoDB" id="3936at2759"/>
<comment type="caution">
    <text evidence="2">The sequence shown here is derived from an EMBL/GenBank/DDBJ whole genome shotgun (WGS) entry which is preliminary data.</text>
</comment>
<accession>A0A5J4YPA2</accession>